<dbReference type="AlphaFoldDB" id="A0A089RZ16"/>
<gene>
    <name evidence="1" type="ORF">LSJ_3070</name>
</gene>
<evidence type="ECO:0000313" key="2">
    <source>
        <dbReference type="Proteomes" id="UP000029488"/>
    </source>
</evidence>
<dbReference type="EMBL" id="CP007648">
    <property type="protein sequence ID" value="AIR11687.1"/>
    <property type="molecule type" value="Genomic_DNA"/>
</dbReference>
<sequence length="93" mass="10890">MSKQVQWEFIKGESLDGEKIVFAHSTKYLGRVDAATWSPKWALQQSIFDEYIYVIEDEDMKLVDVLDKHGLSEHTLIKNQKEFIDMSKPRTEV</sequence>
<keyword evidence="1" id="KW-0614">Plasmid</keyword>
<proteinExistence type="predicted"/>
<reference evidence="1 2" key="1">
    <citation type="journal article" date="2014" name="BMC Genomics">
        <title>Unusual genome complexity in Lactobacillus salivarius JCM1046.</title>
        <authorList>
            <person name="Raftis E.J."/>
            <person name="Forde B.M."/>
            <person name="Claesson M.J."/>
            <person name="O'Toole P.W."/>
        </authorList>
    </citation>
    <scope>NUCLEOTIDE SEQUENCE [LARGE SCALE GENOMIC DNA]</scope>
    <source>
        <strain evidence="1 2">JCM1046</strain>
        <plasmid evidence="1 2">pMP1046B</plasmid>
    </source>
</reference>
<evidence type="ECO:0000313" key="1">
    <source>
        <dbReference type="EMBL" id="AIR11687.1"/>
    </source>
</evidence>
<dbReference type="Proteomes" id="UP000029488">
    <property type="component" value="Plasmid pMP1046B"/>
</dbReference>
<geneLocation type="plasmid" evidence="1 2">
    <name>pMP1046B</name>
</geneLocation>
<protein>
    <submittedName>
        <fullName evidence="1">Uncharacterized protein</fullName>
    </submittedName>
</protein>
<name>A0A089RZ16_9LACO</name>
<dbReference type="KEGG" id="lsj:LSJ_3070"/>
<dbReference type="RefSeq" id="WP_044005827.1">
    <property type="nucleotide sequence ID" value="NZ_CP007648.1"/>
</dbReference>
<accession>A0A089RZ16</accession>
<organism evidence="1 2">
    <name type="scientific">Ligilactobacillus salivarius</name>
    <dbReference type="NCBI Taxonomy" id="1624"/>
    <lineage>
        <taxon>Bacteria</taxon>
        <taxon>Bacillati</taxon>
        <taxon>Bacillota</taxon>
        <taxon>Bacilli</taxon>
        <taxon>Lactobacillales</taxon>
        <taxon>Lactobacillaceae</taxon>
        <taxon>Ligilactobacillus</taxon>
    </lineage>
</organism>